<dbReference type="AlphaFoldDB" id="A0A919XXS6"/>
<keyword evidence="2" id="KW-1185">Reference proteome</keyword>
<dbReference type="EMBL" id="BORS01000002">
    <property type="protein sequence ID" value="GIO40939.1"/>
    <property type="molecule type" value="Genomic_DNA"/>
</dbReference>
<proteinExistence type="predicted"/>
<protein>
    <submittedName>
        <fullName evidence="1">Uncharacterized protein</fullName>
    </submittedName>
</protein>
<accession>A0A919XXS6</accession>
<gene>
    <name evidence="1" type="ORF">J41TS4_06970</name>
</gene>
<dbReference type="Proteomes" id="UP000678895">
    <property type="component" value="Unassembled WGS sequence"/>
</dbReference>
<comment type="caution">
    <text evidence="1">The sequence shown here is derived from an EMBL/GenBank/DDBJ whole genome shotgun (WGS) entry which is preliminary data.</text>
</comment>
<name>A0A919XXS6_9BACL</name>
<organism evidence="1 2">
    <name type="scientific">Paenibacillus apis</name>
    <dbReference type="NCBI Taxonomy" id="1792174"/>
    <lineage>
        <taxon>Bacteria</taxon>
        <taxon>Bacillati</taxon>
        <taxon>Bacillota</taxon>
        <taxon>Bacilli</taxon>
        <taxon>Bacillales</taxon>
        <taxon>Paenibacillaceae</taxon>
        <taxon>Paenibacillus</taxon>
    </lineage>
</organism>
<reference evidence="1" key="1">
    <citation type="submission" date="2021-03" db="EMBL/GenBank/DDBJ databases">
        <title>Antimicrobial resistance genes in bacteria isolated from Japanese honey, and their potential for conferring macrolide and lincosamide resistance in the American foulbrood pathogen Paenibacillus larvae.</title>
        <authorList>
            <person name="Okamoto M."/>
            <person name="Kumagai M."/>
            <person name="Kanamori H."/>
            <person name="Takamatsu D."/>
        </authorList>
    </citation>
    <scope>NUCLEOTIDE SEQUENCE</scope>
    <source>
        <strain evidence="1">J41TS4</strain>
    </source>
</reference>
<sequence length="465" mass="53173">MIGWAGVDGIHFCFVRGFGEMVFAVSPMNTAGNYVHPLANNFQDFLRLLLACSHTTVLEQAWCWEQDEFDKLLREHAPMFEQAETLAIIREELSLTSMEEPFAYLKALQDEFDYGQIKYSDDYYDFVPAEPKIPEWKVTFDGNFWGHSSRERAGQEILVNKQFAWEDGAWAIPAMYICSKGLVVDFCLQIPQERIRSFMNKWNLAVDSDNTEFTDEQQMQIDMENPLNVNLNPKVTLNGAELTASHGCGLCWNPCSPESNGLEAQSAMQHYKLVPEQGYAIWRSAFPWKTKRKPQFKTLRVRLEQEPVAIPGSHFKVAAAGDQTELMHPFTGKKHTLTVQEYERQELSAEHFHDPSQEFPTHFVMMSYTISPDLPDQSFMITDCARGDRPRLKHTDPMEPQANVDVFCIGISAGANDPTAVVFGRSNQGKLRVACSALHFEPVEHVEWHMVFREKTRSDIDIDLI</sequence>
<dbReference type="RefSeq" id="WP_301624902.1">
    <property type="nucleotide sequence ID" value="NZ_BORS01000002.1"/>
</dbReference>
<evidence type="ECO:0000313" key="2">
    <source>
        <dbReference type="Proteomes" id="UP000678895"/>
    </source>
</evidence>
<evidence type="ECO:0000313" key="1">
    <source>
        <dbReference type="EMBL" id="GIO40939.1"/>
    </source>
</evidence>